<dbReference type="InterPro" id="IPR001320">
    <property type="entry name" value="Iontro_rcpt_C"/>
</dbReference>
<evidence type="ECO:0000259" key="11">
    <source>
        <dbReference type="Pfam" id="PF00060"/>
    </source>
</evidence>
<evidence type="ECO:0000256" key="3">
    <source>
        <dbReference type="ARBA" id="ARBA00022475"/>
    </source>
</evidence>
<reference evidence="12" key="1">
    <citation type="journal article" date="2021" name="Sci. Adv.">
        <title>The American lobster genome reveals insights on longevity, neural, and immune adaptations.</title>
        <authorList>
            <person name="Polinski J.M."/>
            <person name="Zimin A.V."/>
            <person name="Clark K.F."/>
            <person name="Kohn A.B."/>
            <person name="Sadowski N."/>
            <person name="Timp W."/>
            <person name="Ptitsyn A."/>
            <person name="Khanna P."/>
            <person name="Romanova D.Y."/>
            <person name="Williams P."/>
            <person name="Greenwood S.J."/>
            <person name="Moroz L.L."/>
            <person name="Walt D.R."/>
            <person name="Bodnar A.G."/>
        </authorList>
    </citation>
    <scope>NUCLEOTIDE SEQUENCE</scope>
    <source>
        <strain evidence="12">GMGI-L3</strain>
    </source>
</reference>
<proteinExistence type="inferred from homology"/>
<evidence type="ECO:0000256" key="4">
    <source>
        <dbReference type="ARBA" id="ARBA00022692"/>
    </source>
</evidence>
<protein>
    <submittedName>
        <fullName evidence="12">Glutamate receptor ionotropic, kainate 4-like 7</fullName>
    </submittedName>
</protein>
<dbReference type="Pfam" id="PF00060">
    <property type="entry name" value="Lig_chan"/>
    <property type="match status" value="1"/>
</dbReference>
<feature type="non-terminal residue" evidence="12">
    <location>
        <position position="262"/>
    </location>
</feature>
<comment type="similarity">
    <text evidence="2">Belongs to the glutamate-gated ion channel (TC 1.A.10.1) family.</text>
</comment>
<dbReference type="Gene3D" id="1.10.287.70">
    <property type="match status" value="1"/>
</dbReference>
<evidence type="ECO:0000256" key="9">
    <source>
        <dbReference type="PIRSR" id="PIRSR601508-2"/>
    </source>
</evidence>
<name>A0A8J5KK79_HOMAM</name>
<evidence type="ECO:0000256" key="2">
    <source>
        <dbReference type="ARBA" id="ARBA00008685"/>
    </source>
</evidence>
<evidence type="ECO:0000256" key="5">
    <source>
        <dbReference type="ARBA" id="ARBA00022989"/>
    </source>
</evidence>
<dbReference type="InterPro" id="IPR052192">
    <property type="entry name" value="Insect_Ionotropic_Sensory_Rcpt"/>
</dbReference>
<keyword evidence="3" id="KW-1003">Cell membrane</keyword>
<dbReference type="PANTHER" id="PTHR42643:SF24">
    <property type="entry name" value="IONOTROPIC RECEPTOR 60A"/>
    <property type="match status" value="1"/>
</dbReference>
<dbReference type="AlphaFoldDB" id="A0A8J5KK79"/>
<dbReference type="GO" id="GO:0050906">
    <property type="term" value="P:detection of stimulus involved in sensory perception"/>
    <property type="evidence" value="ECO:0007669"/>
    <property type="project" value="UniProtKB-ARBA"/>
</dbReference>
<feature type="transmembrane region" description="Helical" evidence="10">
    <location>
        <begin position="44"/>
        <end position="68"/>
    </location>
</feature>
<keyword evidence="13" id="KW-1185">Reference proteome</keyword>
<evidence type="ECO:0000256" key="1">
    <source>
        <dbReference type="ARBA" id="ARBA00004651"/>
    </source>
</evidence>
<keyword evidence="5 10" id="KW-1133">Transmembrane helix</keyword>
<dbReference type="EMBL" id="JAHLQT010015640">
    <property type="protein sequence ID" value="KAG7169659.1"/>
    <property type="molecule type" value="Genomic_DNA"/>
</dbReference>
<dbReference type="GO" id="GO:0038023">
    <property type="term" value="F:signaling receptor activity"/>
    <property type="evidence" value="ECO:0007669"/>
    <property type="project" value="InterPro"/>
</dbReference>
<dbReference type="PRINTS" id="PR00177">
    <property type="entry name" value="NMDARECEPTOR"/>
</dbReference>
<comment type="subcellular location">
    <subcellularLocation>
        <location evidence="1">Cell membrane</location>
        <topology evidence="1">Multi-pass membrane protein</topology>
    </subcellularLocation>
</comment>
<feature type="site" description="Crucial to convey clamshell closure to channel opening" evidence="9">
    <location>
        <position position="72"/>
    </location>
</feature>
<keyword evidence="4 10" id="KW-0812">Transmembrane</keyword>
<evidence type="ECO:0000313" key="13">
    <source>
        <dbReference type="Proteomes" id="UP000747542"/>
    </source>
</evidence>
<comment type="caution">
    <text evidence="12">The sequence shown here is derived from an EMBL/GenBank/DDBJ whole genome shotgun (WGS) entry which is preliminary data.</text>
</comment>
<keyword evidence="6 10" id="KW-0472">Membrane</keyword>
<dbReference type="PANTHER" id="PTHR42643">
    <property type="entry name" value="IONOTROPIC RECEPTOR 20A-RELATED"/>
    <property type="match status" value="1"/>
</dbReference>
<dbReference type="InterPro" id="IPR001508">
    <property type="entry name" value="Iono_Glu_rcpt_met"/>
</dbReference>
<feature type="transmembrane region" description="Helical" evidence="10">
    <location>
        <begin position="233"/>
        <end position="254"/>
    </location>
</feature>
<dbReference type="Proteomes" id="UP000747542">
    <property type="component" value="Unassembled WGS sequence"/>
</dbReference>
<accession>A0A8J5KK79</accession>
<dbReference type="GO" id="GO:0005886">
    <property type="term" value="C:plasma membrane"/>
    <property type="evidence" value="ECO:0007669"/>
    <property type="project" value="UniProtKB-SubCell"/>
</dbReference>
<sequence length="262" mass="30314">DWLQPEPFLGGLGRTWPYLLRGVVNHSLPVLPTAQWQRVLVGTWLIYCFILTTAYTANLIAFLTIPVFPERIQTLEELAQSDYRLVMCDYGEFVPGALMTSENKVYKALGDKLDLFIKYDEVITYLLSGTHAFIESYSYGKIILYAYYKVTNSYMLKDQLYPGHLCWYFQKNTAWKYKFDQGIKRLVEAGLVSYWFKMKSEDVLGQDYVRLQQQAGEEQHNERPLSVEHLQGVFLILLFSQAASVAVFFLELLLDKCHGGRP</sequence>
<gene>
    <name evidence="12" type="primary">Grik4-L7</name>
    <name evidence="12" type="ORF">Hamer_G013277</name>
</gene>
<evidence type="ECO:0000256" key="10">
    <source>
        <dbReference type="SAM" id="Phobius"/>
    </source>
</evidence>
<feature type="domain" description="Ionotropic glutamate receptor C-terminal" evidence="11">
    <location>
        <begin position="24"/>
        <end position="239"/>
    </location>
</feature>
<dbReference type="SUPFAM" id="SSF53850">
    <property type="entry name" value="Periplasmic binding protein-like II"/>
    <property type="match status" value="1"/>
</dbReference>
<keyword evidence="7 12" id="KW-0675">Receptor</keyword>
<evidence type="ECO:0000256" key="7">
    <source>
        <dbReference type="ARBA" id="ARBA00023170"/>
    </source>
</evidence>
<organism evidence="12 13">
    <name type="scientific">Homarus americanus</name>
    <name type="common">American lobster</name>
    <dbReference type="NCBI Taxonomy" id="6706"/>
    <lineage>
        <taxon>Eukaryota</taxon>
        <taxon>Metazoa</taxon>
        <taxon>Ecdysozoa</taxon>
        <taxon>Arthropoda</taxon>
        <taxon>Crustacea</taxon>
        <taxon>Multicrustacea</taxon>
        <taxon>Malacostraca</taxon>
        <taxon>Eumalacostraca</taxon>
        <taxon>Eucarida</taxon>
        <taxon>Decapoda</taxon>
        <taxon>Pleocyemata</taxon>
        <taxon>Astacidea</taxon>
        <taxon>Nephropoidea</taxon>
        <taxon>Nephropidae</taxon>
        <taxon>Homarus</taxon>
    </lineage>
</organism>
<keyword evidence="8" id="KW-0325">Glycoprotein</keyword>
<evidence type="ECO:0000256" key="8">
    <source>
        <dbReference type="ARBA" id="ARBA00023180"/>
    </source>
</evidence>
<dbReference type="GO" id="GO:0015276">
    <property type="term" value="F:ligand-gated monoatomic ion channel activity"/>
    <property type="evidence" value="ECO:0007669"/>
    <property type="project" value="InterPro"/>
</dbReference>
<evidence type="ECO:0000256" key="6">
    <source>
        <dbReference type="ARBA" id="ARBA00023136"/>
    </source>
</evidence>
<evidence type="ECO:0000313" key="12">
    <source>
        <dbReference type="EMBL" id="KAG7169659.1"/>
    </source>
</evidence>